<organism evidence="1 2">
    <name type="scientific">Brachyspira aalborgi</name>
    <dbReference type="NCBI Taxonomy" id="29522"/>
    <lineage>
        <taxon>Bacteria</taxon>
        <taxon>Pseudomonadati</taxon>
        <taxon>Spirochaetota</taxon>
        <taxon>Spirochaetia</taxon>
        <taxon>Brachyspirales</taxon>
        <taxon>Brachyspiraceae</taxon>
        <taxon>Brachyspira</taxon>
    </lineage>
</organism>
<evidence type="ECO:0000313" key="2">
    <source>
        <dbReference type="Proteomes" id="UP000324707"/>
    </source>
</evidence>
<dbReference type="Proteomes" id="UP000324707">
    <property type="component" value="Unassembled WGS sequence"/>
</dbReference>
<protein>
    <submittedName>
        <fullName evidence="1">Uncharacterized protein</fullName>
    </submittedName>
</protein>
<reference evidence="1 2" key="1">
    <citation type="journal article" date="1992" name="Lakartidningen">
        <title>[Penicillin V and not amoxicillin is the first choice preparation in acute otitis].</title>
        <authorList>
            <person name="Kamme C."/>
            <person name="Lundgren K."/>
            <person name="Prellner K."/>
        </authorList>
    </citation>
    <scope>NUCLEOTIDE SEQUENCE [LARGE SCALE GENOMIC DNA]</scope>
    <source>
        <strain evidence="1 2">PC5538III-lc</strain>
    </source>
</reference>
<sequence length="88" mass="10321">MSNFYDADIVINFLIKKKLITNINWKKYNNLKYTVNFNREDGLNGIISFEITVENKKHLIRLHNLAICLAHLNISEEEINELIKSCLV</sequence>
<comment type="caution">
    <text evidence="1">The sequence shown here is derived from an EMBL/GenBank/DDBJ whole genome shotgun (WGS) entry which is preliminary data.</text>
</comment>
<dbReference type="EMBL" id="SAXX01000003">
    <property type="protein sequence ID" value="TXJ34810.1"/>
    <property type="molecule type" value="Genomic_DNA"/>
</dbReference>
<dbReference type="RefSeq" id="WP_147735533.1">
    <property type="nucleotide sequence ID" value="NZ_SAXX01000003.1"/>
</dbReference>
<proteinExistence type="predicted"/>
<name>A0A5C8EFJ3_9SPIR</name>
<dbReference type="AlphaFoldDB" id="A0A5C8EFJ3"/>
<accession>A0A5C8EFJ3</accession>
<gene>
    <name evidence="1" type="ORF">EPJ69_01135</name>
</gene>
<evidence type="ECO:0000313" key="1">
    <source>
        <dbReference type="EMBL" id="TXJ34810.1"/>
    </source>
</evidence>